<organism evidence="1 2">
    <name type="scientific">Chryseobacterium ginsengisoli</name>
    <dbReference type="NCBI Taxonomy" id="363853"/>
    <lineage>
        <taxon>Bacteria</taxon>
        <taxon>Pseudomonadati</taxon>
        <taxon>Bacteroidota</taxon>
        <taxon>Flavobacteriia</taxon>
        <taxon>Flavobacteriales</taxon>
        <taxon>Weeksellaceae</taxon>
        <taxon>Chryseobacterium group</taxon>
        <taxon>Chryseobacterium</taxon>
    </lineage>
</organism>
<dbReference type="EMBL" id="BAABHX010000001">
    <property type="protein sequence ID" value="GAA5084074.1"/>
    <property type="molecule type" value="Genomic_DNA"/>
</dbReference>
<sequence>MTDHLMNCMALETGEKFKPDTGYSSGGATGLVQWTGSAIDGMNKNNKYNYGKILTKKALANMTILQQLEYVKLYFKMWIDSGKVINDSLDMYMCIWCPAAVGKEDSFICYSEKNSSKNYNANKSIDGEYYREKYINAKGKTVYNTVGKSDGNGEITKGELRPRLKVKQVSGINYKEINFTCNTSQTPINAKDVITFHIYADGKIEKHIPKNIKEEYKKKYKYTYHDKDGKEHNICIVDFIIAQNWIVGSKINGGKGWEKRVAGGKTRYYQKGNGEVELVKVKVPLNYNQKGVNIKIGDNTDREYINPKAFASMLGAVAECGYNDFNFNGSTSSDGTGAPSVTHVNGVSFDFRYLRKDRTGNNLHIDTEPNSLDILREEKFIDALIKFGYSKFYSYNIKVNGKPFILKNSTHLADHNHHLHIRREGYNPKYKEIKE</sequence>
<evidence type="ECO:0008006" key="3">
    <source>
        <dbReference type="Google" id="ProtNLM"/>
    </source>
</evidence>
<evidence type="ECO:0000313" key="1">
    <source>
        <dbReference type="EMBL" id="GAA5084074.1"/>
    </source>
</evidence>
<gene>
    <name evidence="1" type="ORF">GCM10023210_03450</name>
</gene>
<protein>
    <recommendedName>
        <fullName evidence="3">Phage tail lysozyme domain-containing protein</fullName>
    </recommendedName>
</protein>
<dbReference type="Proteomes" id="UP001500353">
    <property type="component" value="Unassembled WGS sequence"/>
</dbReference>
<keyword evidence="2" id="KW-1185">Reference proteome</keyword>
<reference evidence="2" key="1">
    <citation type="journal article" date="2019" name="Int. J. Syst. Evol. Microbiol.">
        <title>The Global Catalogue of Microorganisms (GCM) 10K type strain sequencing project: providing services to taxonomists for standard genome sequencing and annotation.</title>
        <authorList>
            <consortium name="The Broad Institute Genomics Platform"/>
            <consortium name="The Broad Institute Genome Sequencing Center for Infectious Disease"/>
            <person name="Wu L."/>
            <person name="Ma J."/>
        </authorList>
    </citation>
    <scope>NUCLEOTIDE SEQUENCE [LARGE SCALE GENOMIC DNA]</scope>
    <source>
        <strain evidence="2">JCM 18019</strain>
    </source>
</reference>
<accession>A0ABP9LRK9</accession>
<evidence type="ECO:0000313" key="2">
    <source>
        <dbReference type="Proteomes" id="UP001500353"/>
    </source>
</evidence>
<proteinExistence type="predicted"/>
<name>A0ABP9LRK9_9FLAO</name>
<comment type="caution">
    <text evidence="1">The sequence shown here is derived from an EMBL/GenBank/DDBJ whole genome shotgun (WGS) entry which is preliminary data.</text>
</comment>